<dbReference type="Proteomes" id="UP000734854">
    <property type="component" value="Unassembled WGS sequence"/>
</dbReference>
<dbReference type="PANTHER" id="PTHR47926">
    <property type="entry name" value="PENTATRICOPEPTIDE REPEAT-CONTAINING PROTEIN"/>
    <property type="match status" value="1"/>
</dbReference>
<dbReference type="InterPro" id="IPR046960">
    <property type="entry name" value="PPR_At4g14850-like_plant"/>
</dbReference>
<dbReference type="Pfam" id="PF20431">
    <property type="entry name" value="E_motif"/>
    <property type="match status" value="1"/>
</dbReference>
<feature type="repeat" description="PPR" evidence="2">
    <location>
        <begin position="212"/>
        <end position="246"/>
    </location>
</feature>
<sequence length="602" mass="66418">MQLILFICFPDLDDPEYASEISLMLHFFPHYCSPFVPSHYIFLLDRCAALSQVKQIQAPLVTLGLHTNPFLVGKLVEILAIKLPLQLHLPHCLPHALLLFSHSHQTPNLFTWNTLIRALSLGPQPLHALHLFAQMLRTPPLRPDGYSYAYALKACALLRAREAARAVHGLMVVAGSGLSGGHATNSLMHAYASCGEVGCAGKLFDAVPAKEDVIAWNVMLSCFAQNGLPVEAMQLSREMWSACVAPTDVTMISVLSACSQVKEVGLGRQIHGRVCKRTLQFEKLVNLGTALIDMYAKCGCLLQAKQVFDEMRVRDVGVWNALLGAYVHNGFFTQGLQVFDELQRAGLTPDGPTLVTTLTACGHAGMLDAGKNIHAYLEERFPYFDAVLGTSLIEMYSKCGCTEGARQVFDKMPKRDVMAWSAMIRSLAVHGHSRETLELFHLMQRSGVRPDAVTFVAVLNACSHAGLVEDGLSYFRSMQREFGISPRVEHYGCLIDLLSRAGKVREALELVRSMEGRANEIVWRSLLSACRVELDVEVAEIAVAGLRKLRSEHCGDYVLLSNIYAGKGMWNEAIRVRKEMKEGSVRKIPAFSLINSGDHACA</sequence>
<dbReference type="GO" id="GO:0009451">
    <property type="term" value="P:RNA modification"/>
    <property type="evidence" value="ECO:0007669"/>
    <property type="project" value="InterPro"/>
</dbReference>
<dbReference type="AlphaFoldDB" id="A0A8J5C9K1"/>
<dbReference type="EMBL" id="JACMSC010000022">
    <property type="protein sequence ID" value="KAG6468932.1"/>
    <property type="molecule type" value="Genomic_DNA"/>
</dbReference>
<feature type="repeat" description="PPR" evidence="2">
    <location>
        <begin position="451"/>
        <end position="486"/>
    </location>
</feature>
<dbReference type="InterPro" id="IPR011990">
    <property type="entry name" value="TPR-like_helical_dom_sf"/>
</dbReference>
<protein>
    <recommendedName>
        <fullName evidence="5">Pentatricopeptide repeat-containing protein</fullName>
    </recommendedName>
</protein>
<evidence type="ECO:0000256" key="2">
    <source>
        <dbReference type="PROSITE-ProRule" id="PRU00708"/>
    </source>
</evidence>
<evidence type="ECO:0000256" key="1">
    <source>
        <dbReference type="ARBA" id="ARBA00022737"/>
    </source>
</evidence>
<accession>A0A8J5C9K1</accession>
<name>A0A8J5C9K1_ZINOF</name>
<dbReference type="InterPro" id="IPR002885">
    <property type="entry name" value="PPR_rpt"/>
</dbReference>
<dbReference type="InterPro" id="IPR046848">
    <property type="entry name" value="E_motif"/>
</dbReference>
<dbReference type="Gene3D" id="1.25.40.10">
    <property type="entry name" value="Tetratricopeptide repeat domain"/>
    <property type="match status" value="4"/>
</dbReference>
<dbReference type="Pfam" id="PF12854">
    <property type="entry name" value="PPR_1"/>
    <property type="match status" value="1"/>
</dbReference>
<feature type="repeat" description="PPR" evidence="2">
    <location>
        <begin position="315"/>
        <end position="349"/>
    </location>
</feature>
<keyword evidence="1" id="KW-0677">Repeat</keyword>
<comment type="caution">
    <text evidence="3">The sequence shown here is derived from an EMBL/GenBank/DDBJ whole genome shotgun (WGS) entry which is preliminary data.</text>
</comment>
<dbReference type="FunFam" id="1.25.40.10:FF:000184">
    <property type="entry name" value="Pentatricopeptide repeat-containing protein, chloroplastic"/>
    <property type="match status" value="1"/>
</dbReference>
<feature type="repeat" description="PPR" evidence="2">
    <location>
        <begin position="416"/>
        <end position="450"/>
    </location>
</feature>
<gene>
    <name evidence="3" type="ORF">ZIOFF_073627</name>
</gene>
<dbReference type="FunFam" id="1.25.40.10:FF:000344">
    <property type="entry name" value="Pentatricopeptide repeat-containing protein"/>
    <property type="match status" value="1"/>
</dbReference>
<dbReference type="NCBIfam" id="TIGR00756">
    <property type="entry name" value="PPR"/>
    <property type="match status" value="7"/>
</dbReference>
<dbReference type="Pfam" id="PF01535">
    <property type="entry name" value="PPR"/>
    <property type="match status" value="4"/>
</dbReference>
<dbReference type="PANTHER" id="PTHR47926:SF344">
    <property type="entry name" value="OS07G0636900 PROTEIN"/>
    <property type="match status" value="1"/>
</dbReference>
<reference evidence="3 4" key="1">
    <citation type="submission" date="2020-08" db="EMBL/GenBank/DDBJ databases">
        <title>Plant Genome Project.</title>
        <authorList>
            <person name="Zhang R.-G."/>
        </authorList>
    </citation>
    <scope>NUCLEOTIDE SEQUENCE [LARGE SCALE GENOMIC DNA]</scope>
    <source>
        <tissue evidence="3">Rhizome</tissue>
    </source>
</reference>
<dbReference type="Pfam" id="PF13041">
    <property type="entry name" value="PPR_2"/>
    <property type="match status" value="1"/>
</dbReference>
<dbReference type="PROSITE" id="PS51375">
    <property type="entry name" value="PPR"/>
    <property type="match status" value="5"/>
</dbReference>
<dbReference type="GO" id="GO:0003723">
    <property type="term" value="F:RNA binding"/>
    <property type="evidence" value="ECO:0007669"/>
    <property type="project" value="InterPro"/>
</dbReference>
<proteinExistence type="predicted"/>
<organism evidence="3 4">
    <name type="scientific">Zingiber officinale</name>
    <name type="common">Ginger</name>
    <name type="synonym">Amomum zingiber</name>
    <dbReference type="NCBI Taxonomy" id="94328"/>
    <lineage>
        <taxon>Eukaryota</taxon>
        <taxon>Viridiplantae</taxon>
        <taxon>Streptophyta</taxon>
        <taxon>Embryophyta</taxon>
        <taxon>Tracheophyta</taxon>
        <taxon>Spermatophyta</taxon>
        <taxon>Magnoliopsida</taxon>
        <taxon>Liliopsida</taxon>
        <taxon>Zingiberales</taxon>
        <taxon>Zingiberaceae</taxon>
        <taxon>Zingiber</taxon>
    </lineage>
</organism>
<keyword evidence="4" id="KW-1185">Reference proteome</keyword>
<evidence type="ECO:0000313" key="3">
    <source>
        <dbReference type="EMBL" id="KAG6468932.1"/>
    </source>
</evidence>
<feature type="repeat" description="PPR" evidence="2">
    <location>
        <begin position="487"/>
        <end position="521"/>
    </location>
</feature>
<evidence type="ECO:0008006" key="5">
    <source>
        <dbReference type="Google" id="ProtNLM"/>
    </source>
</evidence>
<dbReference type="FunFam" id="1.25.40.10:FF:000031">
    <property type="entry name" value="Pentatricopeptide repeat-containing protein mitochondrial"/>
    <property type="match status" value="1"/>
</dbReference>
<evidence type="ECO:0000313" key="4">
    <source>
        <dbReference type="Proteomes" id="UP000734854"/>
    </source>
</evidence>